<comment type="catalytic activity">
    <reaction evidence="1">
        <text>ATP + protein L-histidine = ADP + protein N-phospho-L-histidine.</text>
        <dbReference type="EC" id="2.7.13.3"/>
    </reaction>
</comment>
<dbReference type="InterPro" id="IPR001789">
    <property type="entry name" value="Sig_transdc_resp-reg_receiver"/>
</dbReference>
<keyword evidence="6" id="KW-0902">Two-component regulatory system</keyword>
<comment type="caution">
    <text evidence="12">The sequence shown here is derived from an EMBL/GenBank/DDBJ whole genome shotgun (WGS) entry which is preliminary data.</text>
</comment>
<evidence type="ECO:0000313" key="13">
    <source>
        <dbReference type="Proteomes" id="UP001139494"/>
    </source>
</evidence>
<evidence type="ECO:0000259" key="11">
    <source>
        <dbReference type="PROSITE" id="PS50112"/>
    </source>
</evidence>
<evidence type="ECO:0000256" key="5">
    <source>
        <dbReference type="ARBA" id="ARBA00022777"/>
    </source>
</evidence>
<feature type="domain" description="Histidine kinase" evidence="9">
    <location>
        <begin position="278"/>
        <end position="472"/>
    </location>
</feature>
<dbReference type="Gene3D" id="3.30.450.20">
    <property type="entry name" value="PAS domain"/>
    <property type="match status" value="1"/>
</dbReference>
<dbReference type="PROSITE" id="PS50109">
    <property type="entry name" value="HIS_KIN"/>
    <property type="match status" value="1"/>
</dbReference>
<keyword evidence="5" id="KW-0418">Kinase</keyword>
<dbReference type="InterPro" id="IPR003661">
    <property type="entry name" value="HisK_dim/P_dom"/>
</dbReference>
<evidence type="ECO:0000256" key="3">
    <source>
        <dbReference type="ARBA" id="ARBA00022553"/>
    </source>
</evidence>
<dbReference type="InterPro" id="IPR036890">
    <property type="entry name" value="HATPase_C_sf"/>
</dbReference>
<evidence type="ECO:0000259" key="10">
    <source>
        <dbReference type="PROSITE" id="PS50110"/>
    </source>
</evidence>
<dbReference type="Gene3D" id="1.10.287.130">
    <property type="match status" value="1"/>
</dbReference>
<evidence type="ECO:0000256" key="4">
    <source>
        <dbReference type="ARBA" id="ARBA00022679"/>
    </source>
</evidence>
<dbReference type="Pfam" id="PF00072">
    <property type="entry name" value="Response_reg"/>
    <property type="match status" value="1"/>
</dbReference>
<protein>
    <recommendedName>
        <fullName evidence="2">histidine kinase</fullName>
        <ecNumber evidence="2">2.7.13.3</ecNumber>
    </recommendedName>
</protein>
<evidence type="ECO:0000256" key="1">
    <source>
        <dbReference type="ARBA" id="ARBA00000085"/>
    </source>
</evidence>
<dbReference type="SUPFAM" id="SSF52172">
    <property type="entry name" value="CheY-like"/>
    <property type="match status" value="1"/>
</dbReference>
<dbReference type="Gene3D" id="3.30.565.10">
    <property type="entry name" value="Histidine kinase-like ATPase, C-terminal domain"/>
    <property type="match status" value="1"/>
</dbReference>
<name>A0A9R1CWB6_9EURY</name>
<dbReference type="CDD" id="cd00082">
    <property type="entry name" value="HisKA"/>
    <property type="match status" value="1"/>
</dbReference>
<dbReference type="RefSeq" id="WP_256031255.1">
    <property type="nucleotide sequence ID" value="NZ_JAHLKM010000049.1"/>
</dbReference>
<evidence type="ECO:0000256" key="2">
    <source>
        <dbReference type="ARBA" id="ARBA00012438"/>
    </source>
</evidence>
<feature type="domain" description="Response regulatory" evidence="10">
    <location>
        <begin position="15"/>
        <end position="131"/>
    </location>
</feature>
<dbReference type="SUPFAM" id="SSF55874">
    <property type="entry name" value="ATPase domain of HSP90 chaperone/DNA topoisomerase II/histidine kinase"/>
    <property type="match status" value="1"/>
</dbReference>
<feature type="domain" description="PAS" evidence="11">
    <location>
        <begin position="141"/>
        <end position="185"/>
    </location>
</feature>
<dbReference type="InterPro" id="IPR005467">
    <property type="entry name" value="His_kinase_dom"/>
</dbReference>
<dbReference type="Proteomes" id="UP001139494">
    <property type="component" value="Unassembled WGS sequence"/>
</dbReference>
<dbReference type="PROSITE" id="PS50110">
    <property type="entry name" value="RESPONSE_REGULATORY"/>
    <property type="match status" value="1"/>
</dbReference>
<dbReference type="PANTHER" id="PTHR43711:SF1">
    <property type="entry name" value="HISTIDINE KINASE 1"/>
    <property type="match status" value="1"/>
</dbReference>
<gene>
    <name evidence="12" type="ORF">KM295_15960</name>
</gene>
<dbReference type="PROSITE" id="PS50112">
    <property type="entry name" value="PAS"/>
    <property type="match status" value="1"/>
</dbReference>
<dbReference type="SUPFAM" id="SSF55785">
    <property type="entry name" value="PYP-like sensor domain (PAS domain)"/>
    <property type="match status" value="1"/>
</dbReference>
<dbReference type="InterPro" id="IPR036097">
    <property type="entry name" value="HisK_dim/P_sf"/>
</dbReference>
<proteinExistence type="predicted"/>
<dbReference type="Pfam" id="PF02518">
    <property type="entry name" value="HATPase_c"/>
    <property type="match status" value="1"/>
</dbReference>
<keyword evidence="3 7" id="KW-0597">Phosphoprotein</keyword>
<keyword evidence="4" id="KW-0808">Transferase</keyword>
<dbReference type="Pfam" id="PF00512">
    <property type="entry name" value="HisKA"/>
    <property type="match status" value="1"/>
</dbReference>
<dbReference type="Gene3D" id="3.40.50.2300">
    <property type="match status" value="1"/>
</dbReference>
<evidence type="ECO:0000256" key="7">
    <source>
        <dbReference type="PROSITE-ProRule" id="PRU00169"/>
    </source>
</evidence>
<dbReference type="SMART" id="SM00388">
    <property type="entry name" value="HisKA"/>
    <property type="match status" value="1"/>
</dbReference>
<keyword evidence="13" id="KW-1185">Reference proteome</keyword>
<dbReference type="SMART" id="SM00448">
    <property type="entry name" value="REC"/>
    <property type="match status" value="1"/>
</dbReference>
<dbReference type="GO" id="GO:0000155">
    <property type="term" value="F:phosphorelay sensor kinase activity"/>
    <property type="evidence" value="ECO:0007669"/>
    <property type="project" value="InterPro"/>
</dbReference>
<evidence type="ECO:0000256" key="8">
    <source>
        <dbReference type="SAM" id="MobiDB-lite"/>
    </source>
</evidence>
<dbReference type="InterPro" id="IPR011006">
    <property type="entry name" value="CheY-like_superfamily"/>
</dbReference>
<reference evidence="12" key="1">
    <citation type="journal article" date="2023" name="Front. Microbiol.">
        <title>Genomic-based phylogenetic and metabolic analyses of the genus Natronomonas, and description of Natronomonas aquatica sp. nov.</title>
        <authorList>
            <person name="Garcia-Roldan A."/>
            <person name="Duran-Viseras A."/>
            <person name="de la Haba R.R."/>
            <person name="Corral P."/>
            <person name="Sanchez-Porro C."/>
            <person name="Ventosa A."/>
        </authorList>
    </citation>
    <scope>NUCLEOTIDE SEQUENCE</scope>
    <source>
        <strain evidence="12">F2-12</strain>
    </source>
</reference>
<feature type="modified residue" description="4-aspartylphosphate" evidence="7">
    <location>
        <position position="66"/>
    </location>
</feature>
<evidence type="ECO:0000313" key="12">
    <source>
        <dbReference type="EMBL" id="MCQ4334947.1"/>
    </source>
</evidence>
<dbReference type="AlphaFoldDB" id="A0A9R1CWB6"/>
<evidence type="ECO:0000259" key="9">
    <source>
        <dbReference type="PROSITE" id="PS50109"/>
    </source>
</evidence>
<dbReference type="InterPro" id="IPR004358">
    <property type="entry name" value="Sig_transdc_His_kin-like_C"/>
</dbReference>
<dbReference type="NCBIfam" id="TIGR00229">
    <property type="entry name" value="sensory_box"/>
    <property type="match status" value="1"/>
</dbReference>
<dbReference type="InterPro" id="IPR003594">
    <property type="entry name" value="HATPase_dom"/>
</dbReference>
<dbReference type="SMART" id="SM00091">
    <property type="entry name" value="PAS"/>
    <property type="match status" value="1"/>
</dbReference>
<dbReference type="CDD" id="cd00156">
    <property type="entry name" value="REC"/>
    <property type="match status" value="1"/>
</dbReference>
<dbReference type="EC" id="2.7.13.3" evidence="2"/>
<dbReference type="PRINTS" id="PR00344">
    <property type="entry name" value="BCTRLSENSOR"/>
</dbReference>
<dbReference type="Pfam" id="PF13426">
    <property type="entry name" value="PAS_9"/>
    <property type="match status" value="1"/>
</dbReference>
<dbReference type="SMART" id="SM00387">
    <property type="entry name" value="HATPase_c"/>
    <property type="match status" value="1"/>
</dbReference>
<evidence type="ECO:0000256" key="6">
    <source>
        <dbReference type="ARBA" id="ARBA00023012"/>
    </source>
</evidence>
<dbReference type="PANTHER" id="PTHR43711">
    <property type="entry name" value="TWO-COMPONENT HISTIDINE KINASE"/>
    <property type="match status" value="1"/>
</dbReference>
<dbReference type="EMBL" id="JAHLKM010000049">
    <property type="protein sequence ID" value="MCQ4334947.1"/>
    <property type="molecule type" value="Genomic_DNA"/>
</dbReference>
<dbReference type="InterPro" id="IPR000014">
    <property type="entry name" value="PAS"/>
</dbReference>
<dbReference type="InterPro" id="IPR050736">
    <property type="entry name" value="Sensor_HK_Regulatory"/>
</dbReference>
<dbReference type="CDD" id="cd00130">
    <property type="entry name" value="PAS"/>
    <property type="match status" value="1"/>
</dbReference>
<dbReference type="InterPro" id="IPR035965">
    <property type="entry name" value="PAS-like_dom_sf"/>
</dbReference>
<organism evidence="12 13">
    <name type="scientific">Natronomonas aquatica</name>
    <dbReference type="NCBI Taxonomy" id="2841590"/>
    <lineage>
        <taxon>Archaea</taxon>
        <taxon>Methanobacteriati</taxon>
        <taxon>Methanobacteriota</taxon>
        <taxon>Stenosarchaea group</taxon>
        <taxon>Halobacteria</taxon>
        <taxon>Halobacteriales</taxon>
        <taxon>Natronomonadaceae</taxon>
        <taxon>Natronomonas</taxon>
    </lineage>
</organism>
<sequence length="482" mass="53912">MSIERPEKIISEPIKILHIDDDSGFLDLTKAFLEKEFNEIDITTAIGSTEGLERIEDGAFHCVISDYEMPRMDGLELLAEVRKEHPELPFVLYTGKGSEEIAGKAINAGVTGYFQKGGPEQHRRLANRVKHAAKEYQTQIESERYSTVLRALDYPVYVVNDEAEFEYVSEAFLTLTGYDREEIIGSQPEKIKTDEAAQRANDILAEIVSSDGPESKKFRVDIRRKDGETVPCYDHMAALPFDEDFRGSVGILRDATRETRQRKELIRQNKRLEEFTSIVSHDLRTPLGNAQTAATLARSTADESHFDTLESELDRMDRMIDELLTLAKEGEAVSETEPIDLGRLATEAWEPFGSTQDSLYIPEGTARIDADKSRFRRLLENLFRNAVEHCPSPVTVTVGRTESGFYVADDGPGIDEANHEDVFEPGYTTVEDGTGFGLAIVRRIADAHGWEVAVTRSDSGGTRFDVQVNSNPEVSESHPVVS</sequence>
<accession>A0A9R1CWB6</accession>
<dbReference type="SUPFAM" id="SSF47384">
    <property type="entry name" value="Homodimeric domain of signal transducing histidine kinase"/>
    <property type="match status" value="1"/>
</dbReference>
<feature type="region of interest" description="Disordered" evidence="8">
    <location>
        <begin position="461"/>
        <end position="482"/>
    </location>
</feature>